<keyword evidence="3" id="KW-0677">Repeat</keyword>
<evidence type="ECO:0000256" key="3">
    <source>
        <dbReference type="ARBA" id="ARBA00022737"/>
    </source>
</evidence>
<feature type="domain" description="POLO box" evidence="8">
    <location>
        <begin position="405"/>
        <end position="483"/>
    </location>
</feature>
<dbReference type="InterPro" id="IPR033695">
    <property type="entry name" value="POLO_box_2"/>
</dbReference>
<evidence type="ECO:0000256" key="5">
    <source>
        <dbReference type="ARBA" id="ARBA00022777"/>
    </source>
</evidence>
<keyword evidence="9" id="KW-1185">Reference proteome</keyword>
<dbReference type="Pfam" id="PF00659">
    <property type="entry name" value="POLO_box"/>
    <property type="match status" value="2"/>
</dbReference>
<dbReference type="InterPro" id="IPR000959">
    <property type="entry name" value="POLO_box_dom"/>
</dbReference>
<dbReference type="CDD" id="cd13118">
    <property type="entry name" value="POLO_box_1"/>
    <property type="match status" value="1"/>
</dbReference>
<dbReference type="PROSITE" id="PS50078">
    <property type="entry name" value="POLO_BOX"/>
    <property type="match status" value="2"/>
</dbReference>
<dbReference type="InterPro" id="IPR000719">
    <property type="entry name" value="Prot_kinase_dom"/>
</dbReference>
<dbReference type="PROSITE" id="PS50011">
    <property type="entry name" value="PROTEIN_KINASE_DOM"/>
    <property type="match status" value="1"/>
</dbReference>
<dbReference type="STRING" id="75913.A0A0K0FV71"/>
<keyword evidence="5" id="KW-0418">Kinase</keyword>
<sequence length="609" mass="70332">MFGIEDYENFSEEVPKIINDGITGVRYSRGEFLGSGNIGNFYLFTHVKTKEKCVGKVIMKNKLDGNLDEIYRETSIQMNLKHSNILRMFRYFGCPTCICMTLELWDDTLECVLKRLKVLNEDSCRFVAREVACGISYLHEQRIIHRGIKPENIFLTKDMDIKIGNFGNATYHRDSTERVMKPYGALMYFAPEYLDGSKYSFGVDVWALGITLYEMIIGHVPFDDLFYFMIWNKIKRCDYIIPSVVPVHTEGMIRTLLTRDPNNRPTIDYILTYDYLNSESISKEHLRGYISGQSFSNTTSQEDPHEFNIISHTRNKNIPMKDCKLGPSRKIEDIFQKEFNIDSNYGNKNVLPKKGEFNIEEQSNYLLKYLHNTVSTLVGSSTLNKVLSPFQIADALTSSNRSKYSVSMWMNLSEDYGLAYQLCDSSVGVLYRDNTRLIVDDSMKNFQYIDERSVREYFEYDRCPNELDKKLKSLGHIKNYMETDSLPNRPVKEKEIGIVDGGIPVLLKWKKDSESICFLLSNGVLQINFFDNHTKIIVSASTESISIIGENNRLKTYSIKKLSLIGLDKVMKKRVLYIMKVIEGWISLKRKHEGDNNDVVPAKKSNNYV</sequence>
<dbReference type="GO" id="GO:0004674">
    <property type="term" value="F:protein serine/threonine kinase activity"/>
    <property type="evidence" value="ECO:0007669"/>
    <property type="project" value="UniProtKB-KW"/>
</dbReference>
<evidence type="ECO:0000256" key="4">
    <source>
        <dbReference type="ARBA" id="ARBA00022741"/>
    </source>
</evidence>
<dbReference type="Gene3D" id="3.30.1120.30">
    <property type="entry name" value="POLO box domain"/>
    <property type="match status" value="2"/>
</dbReference>
<protein>
    <submittedName>
        <fullName evidence="10">Polo kinase</fullName>
    </submittedName>
</protein>
<dbReference type="GO" id="GO:0005737">
    <property type="term" value="C:cytoplasm"/>
    <property type="evidence" value="ECO:0007669"/>
    <property type="project" value="TreeGrafter"/>
</dbReference>
<proteinExistence type="predicted"/>
<name>A0A0K0FV71_STRVS</name>
<dbReference type="Gene3D" id="1.10.510.10">
    <property type="entry name" value="Transferase(Phosphotransferase) domain 1"/>
    <property type="match status" value="1"/>
</dbReference>
<keyword evidence="4" id="KW-0547">Nucleotide-binding</keyword>
<feature type="domain" description="Protein kinase" evidence="7">
    <location>
        <begin position="27"/>
        <end position="276"/>
    </location>
</feature>
<dbReference type="PANTHER" id="PTHR24345">
    <property type="entry name" value="SERINE/THREONINE-PROTEIN KINASE PLK"/>
    <property type="match status" value="1"/>
</dbReference>
<accession>A0A0K0FV71</accession>
<dbReference type="GO" id="GO:0005634">
    <property type="term" value="C:nucleus"/>
    <property type="evidence" value="ECO:0007669"/>
    <property type="project" value="TreeGrafter"/>
</dbReference>
<reference evidence="9" key="1">
    <citation type="submission" date="2014-07" db="EMBL/GenBank/DDBJ databases">
        <authorList>
            <person name="Martin A.A"/>
            <person name="De Silva N."/>
        </authorList>
    </citation>
    <scope>NUCLEOTIDE SEQUENCE</scope>
</reference>
<dbReference type="GO" id="GO:0000922">
    <property type="term" value="C:spindle pole"/>
    <property type="evidence" value="ECO:0007669"/>
    <property type="project" value="TreeGrafter"/>
</dbReference>
<evidence type="ECO:0000259" key="8">
    <source>
        <dbReference type="PROSITE" id="PS50078"/>
    </source>
</evidence>
<keyword evidence="6" id="KW-0067">ATP-binding</keyword>
<evidence type="ECO:0000313" key="9">
    <source>
        <dbReference type="Proteomes" id="UP000035680"/>
    </source>
</evidence>
<evidence type="ECO:0000313" key="10">
    <source>
        <dbReference type="WBParaSite" id="SVE_1623500.1"/>
    </source>
</evidence>
<reference evidence="10" key="2">
    <citation type="submission" date="2015-08" db="UniProtKB">
        <authorList>
            <consortium name="WormBaseParasite"/>
        </authorList>
    </citation>
    <scope>IDENTIFICATION</scope>
</reference>
<evidence type="ECO:0000256" key="1">
    <source>
        <dbReference type="ARBA" id="ARBA00022527"/>
    </source>
</evidence>
<dbReference type="InterPro" id="IPR011009">
    <property type="entry name" value="Kinase-like_dom_sf"/>
</dbReference>
<dbReference type="SUPFAM" id="SSF56112">
    <property type="entry name" value="Protein kinase-like (PK-like)"/>
    <property type="match status" value="1"/>
</dbReference>
<dbReference type="InterPro" id="IPR033701">
    <property type="entry name" value="POLO_box_1"/>
</dbReference>
<dbReference type="WBParaSite" id="SVE_1623500.1">
    <property type="protein sequence ID" value="SVE_1623500.1"/>
    <property type="gene ID" value="SVE_1623500"/>
</dbReference>
<dbReference type="Pfam" id="PF00069">
    <property type="entry name" value="Pkinase"/>
    <property type="match status" value="1"/>
</dbReference>
<dbReference type="GO" id="GO:0005524">
    <property type="term" value="F:ATP binding"/>
    <property type="evidence" value="ECO:0007669"/>
    <property type="project" value="UniProtKB-KW"/>
</dbReference>
<dbReference type="PANTHER" id="PTHR24345:SF0">
    <property type="entry name" value="CELL CYCLE SERINE_THREONINE-PROTEIN KINASE CDC5_MSD2"/>
    <property type="match status" value="1"/>
</dbReference>
<dbReference type="SMART" id="SM00220">
    <property type="entry name" value="S_TKc"/>
    <property type="match status" value="1"/>
</dbReference>
<dbReference type="Proteomes" id="UP000035680">
    <property type="component" value="Unassembled WGS sequence"/>
</dbReference>
<dbReference type="CDD" id="cd13117">
    <property type="entry name" value="POLO_box_2"/>
    <property type="match status" value="1"/>
</dbReference>
<dbReference type="SUPFAM" id="SSF82615">
    <property type="entry name" value="Polo-box domain"/>
    <property type="match status" value="2"/>
</dbReference>
<evidence type="ECO:0000256" key="2">
    <source>
        <dbReference type="ARBA" id="ARBA00022679"/>
    </source>
</evidence>
<dbReference type="AlphaFoldDB" id="A0A0K0FV71"/>
<evidence type="ECO:0000256" key="6">
    <source>
        <dbReference type="ARBA" id="ARBA00022840"/>
    </source>
</evidence>
<keyword evidence="1" id="KW-0723">Serine/threonine-protein kinase</keyword>
<dbReference type="GO" id="GO:0000776">
    <property type="term" value="C:kinetochore"/>
    <property type="evidence" value="ECO:0007669"/>
    <property type="project" value="TreeGrafter"/>
</dbReference>
<dbReference type="GO" id="GO:0007052">
    <property type="term" value="P:mitotic spindle organization"/>
    <property type="evidence" value="ECO:0007669"/>
    <property type="project" value="TreeGrafter"/>
</dbReference>
<feature type="domain" description="POLO box" evidence="8">
    <location>
        <begin position="505"/>
        <end position="587"/>
    </location>
</feature>
<dbReference type="InterPro" id="IPR036947">
    <property type="entry name" value="POLO_box_dom_sf"/>
</dbReference>
<organism evidence="9 10">
    <name type="scientific">Strongyloides venezuelensis</name>
    <name type="common">Threadworm</name>
    <dbReference type="NCBI Taxonomy" id="75913"/>
    <lineage>
        <taxon>Eukaryota</taxon>
        <taxon>Metazoa</taxon>
        <taxon>Ecdysozoa</taxon>
        <taxon>Nematoda</taxon>
        <taxon>Chromadorea</taxon>
        <taxon>Rhabditida</taxon>
        <taxon>Tylenchina</taxon>
        <taxon>Panagrolaimomorpha</taxon>
        <taxon>Strongyloidoidea</taxon>
        <taxon>Strongyloididae</taxon>
        <taxon>Strongyloides</taxon>
    </lineage>
</organism>
<evidence type="ECO:0000259" key="7">
    <source>
        <dbReference type="PROSITE" id="PS50011"/>
    </source>
</evidence>
<keyword evidence="2" id="KW-0808">Transferase</keyword>